<reference evidence="3" key="1">
    <citation type="journal article" date="2019" name="Int. J. Syst. Evol. Microbiol.">
        <title>The Global Catalogue of Microorganisms (GCM) 10K type strain sequencing project: providing services to taxonomists for standard genome sequencing and annotation.</title>
        <authorList>
            <consortium name="The Broad Institute Genomics Platform"/>
            <consortium name="The Broad Institute Genome Sequencing Center for Infectious Disease"/>
            <person name="Wu L."/>
            <person name="Ma J."/>
        </authorList>
    </citation>
    <scope>NUCLEOTIDE SEQUENCE [LARGE SCALE GENOMIC DNA]</scope>
    <source>
        <strain evidence="3">JCM 9458</strain>
    </source>
</reference>
<protein>
    <submittedName>
        <fullName evidence="2">Uncharacterized protein</fullName>
    </submittedName>
</protein>
<feature type="compositionally biased region" description="Low complexity" evidence="1">
    <location>
        <begin position="195"/>
        <end position="204"/>
    </location>
</feature>
<feature type="compositionally biased region" description="Low complexity" evidence="1">
    <location>
        <begin position="449"/>
        <end position="469"/>
    </location>
</feature>
<feature type="compositionally biased region" description="Basic and acidic residues" evidence="1">
    <location>
        <begin position="795"/>
        <end position="809"/>
    </location>
</feature>
<feature type="compositionally biased region" description="Basic and acidic residues" evidence="1">
    <location>
        <begin position="424"/>
        <end position="439"/>
    </location>
</feature>
<comment type="caution">
    <text evidence="2">The sequence shown here is derived from an EMBL/GenBank/DDBJ whole genome shotgun (WGS) entry which is preliminary data.</text>
</comment>
<feature type="region of interest" description="Disordered" evidence="1">
    <location>
        <begin position="834"/>
        <end position="867"/>
    </location>
</feature>
<dbReference type="EMBL" id="BAAAYN010000070">
    <property type="protein sequence ID" value="GAA3397729.1"/>
    <property type="molecule type" value="Genomic_DNA"/>
</dbReference>
<evidence type="ECO:0000313" key="3">
    <source>
        <dbReference type="Proteomes" id="UP001501676"/>
    </source>
</evidence>
<dbReference type="Proteomes" id="UP001501676">
    <property type="component" value="Unassembled WGS sequence"/>
</dbReference>
<accession>A0ABP6TBE0</accession>
<organism evidence="2 3">
    <name type="scientific">Cryptosporangium minutisporangium</name>
    <dbReference type="NCBI Taxonomy" id="113569"/>
    <lineage>
        <taxon>Bacteria</taxon>
        <taxon>Bacillati</taxon>
        <taxon>Actinomycetota</taxon>
        <taxon>Actinomycetes</taxon>
        <taxon>Cryptosporangiales</taxon>
        <taxon>Cryptosporangiaceae</taxon>
        <taxon>Cryptosporangium</taxon>
    </lineage>
</organism>
<feature type="compositionally biased region" description="Low complexity" evidence="1">
    <location>
        <begin position="396"/>
        <end position="419"/>
    </location>
</feature>
<sequence>MSTRLLLEGPDLEELLAKIKEEHGAAARIVSAERVRSGGLAGFFAKQRFEIAVDILDVEESATATVDASSEDDGSVPPGADGLAALLAQAEAQERELDEVERAPMTAARFAQVLAERSADPAARRADSASGRTTERRATEPADGQSAAEEGARAAGARAGGAPPRGARPDGAANGARNRTSNGAAKRGAADRTTNGAATNGAPPKGAPPKGAPPKGAPPNGAGVRDALPRRAVPKGPATNRAPVLASLTDGLTTGPSSGPIAARTAERARRWAAEARDEMAAEGRPTGAPARPGAAPTSSTRTDPAGVQPVRRDLDAAAADQTPDARPDERAPGDTAPELRAVEDTVSHDRPSRRAASAPVGTDTPEHPAEADVPDYGDDVPDHDVSPDDAPPDPDAVARARAAGRAATAPTPRTAAAETDADALERPAVRTGPTRDAHPVSPAPPTPAATTPAAHAPAAGRGAHAEPGTAHRAQGLRTAGPEPRGGPATGTASVAGAIRPPVSGRATVPAAPPHPEPDDPPTAVQPLRRVEPRRGAARAGYDHPAVQLVRTGVPVHIAARAVGPDPWSAVARAVAGLPYPPGLPSRAGEVLAIVGDIEAALIIAGQVAALTAGIDPSATLVAGPIAGTGLRRSHRISGPEEAIRRAAELHSSAGPRIVVVEATAGSPLTRTASVTSSVDASPHATIAALAPTQVWACVDATRKNADTARFLDALDRVDALAVYGADATVEPGSVLHFGLPVVMLDGRPATARRWTTLLCERLAGGPLPNEGDGPITSVMPLELPAGRRGAHAASVDEPRRPTTHRAPDVEFTDYLPTDHGAAVFAMPRPAEVEPNGHGHRPANGGVRHNGHTVRTWWPEDDEPDGH</sequence>
<feature type="compositionally biased region" description="Low complexity" evidence="1">
    <location>
        <begin position="147"/>
        <end position="179"/>
    </location>
</feature>
<name>A0ABP6TBE0_9ACTN</name>
<dbReference type="RefSeq" id="WP_345733443.1">
    <property type="nucleotide sequence ID" value="NZ_BAAAYN010000070.1"/>
</dbReference>
<feature type="region of interest" description="Disordered" evidence="1">
    <location>
        <begin position="116"/>
        <end position="526"/>
    </location>
</feature>
<evidence type="ECO:0000256" key="1">
    <source>
        <dbReference type="SAM" id="MobiDB-lite"/>
    </source>
</evidence>
<evidence type="ECO:0000313" key="2">
    <source>
        <dbReference type="EMBL" id="GAA3397729.1"/>
    </source>
</evidence>
<feature type="region of interest" description="Disordered" evidence="1">
    <location>
        <begin position="788"/>
        <end position="813"/>
    </location>
</feature>
<keyword evidence="3" id="KW-1185">Reference proteome</keyword>
<proteinExistence type="predicted"/>
<feature type="compositionally biased region" description="Low complexity" evidence="1">
    <location>
        <begin position="283"/>
        <end position="298"/>
    </location>
</feature>
<gene>
    <name evidence="2" type="ORF">GCM10020369_78850</name>
</gene>
<feature type="compositionally biased region" description="Basic and acidic residues" evidence="1">
    <location>
        <begin position="265"/>
        <end position="282"/>
    </location>
</feature>
<feature type="compositionally biased region" description="Pro residues" evidence="1">
    <location>
        <begin position="205"/>
        <end position="217"/>
    </location>
</feature>
<feature type="compositionally biased region" description="Basic and acidic residues" evidence="1">
    <location>
        <begin position="117"/>
        <end position="140"/>
    </location>
</feature>
<feature type="compositionally biased region" description="Basic and acidic residues" evidence="1">
    <location>
        <begin position="341"/>
        <end position="353"/>
    </location>
</feature>
<feature type="compositionally biased region" description="Basic and acidic residues" evidence="1">
    <location>
        <begin position="324"/>
        <end position="333"/>
    </location>
</feature>